<organism evidence="1 2">
    <name type="scientific">Streptomyces evansiae</name>
    <dbReference type="NCBI Taxonomy" id="3075535"/>
    <lineage>
        <taxon>Bacteria</taxon>
        <taxon>Bacillati</taxon>
        <taxon>Actinomycetota</taxon>
        <taxon>Actinomycetes</taxon>
        <taxon>Kitasatosporales</taxon>
        <taxon>Streptomycetaceae</taxon>
        <taxon>Streptomyces</taxon>
    </lineage>
</organism>
<evidence type="ECO:0000313" key="1">
    <source>
        <dbReference type="EMBL" id="MDT0414970.1"/>
    </source>
</evidence>
<protein>
    <submittedName>
        <fullName evidence="1">Uncharacterized protein</fullName>
    </submittedName>
</protein>
<reference evidence="2" key="1">
    <citation type="submission" date="2023-07" db="EMBL/GenBank/DDBJ databases">
        <title>30 novel species of actinomycetes from the DSMZ collection.</title>
        <authorList>
            <person name="Nouioui I."/>
        </authorList>
    </citation>
    <scope>NUCLEOTIDE SEQUENCE [LARGE SCALE GENOMIC DNA]</scope>
    <source>
        <strain evidence="2">DSM 41982</strain>
    </source>
</reference>
<dbReference type="EMBL" id="JAVRER010000006">
    <property type="protein sequence ID" value="MDT0414970.1"/>
    <property type="molecule type" value="Genomic_DNA"/>
</dbReference>
<evidence type="ECO:0000313" key="2">
    <source>
        <dbReference type="Proteomes" id="UP001183607"/>
    </source>
</evidence>
<name>A0ABD5E0L0_9ACTN</name>
<dbReference type="AlphaFoldDB" id="A0ABD5E0L0"/>
<gene>
    <name evidence="1" type="ORF">RM574_05650</name>
</gene>
<proteinExistence type="predicted"/>
<accession>A0ABD5E0L0</accession>
<sequence length="61" mass="6736">MTTPGVPARSIGWCAWHRGLANDPVLIQVVEQASGPGSAGRLYACPRCRESYQLFLYAEKR</sequence>
<dbReference type="RefSeq" id="WP_093853694.1">
    <property type="nucleotide sequence ID" value="NZ_JAVRER010000006.1"/>
</dbReference>
<comment type="caution">
    <text evidence="1">The sequence shown here is derived from an EMBL/GenBank/DDBJ whole genome shotgun (WGS) entry which is preliminary data.</text>
</comment>
<dbReference type="Proteomes" id="UP001183607">
    <property type="component" value="Unassembled WGS sequence"/>
</dbReference>